<keyword evidence="3" id="KW-1185">Reference proteome</keyword>
<evidence type="ECO:0000313" key="3">
    <source>
        <dbReference type="Proteomes" id="UP000095094"/>
    </source>
</evidence>
<protein>
    <submittedName>
        <fullName evidence="2">Uncharacterized protein</fullName>
    </submittedName>
</protein>
<gene>
    <name evidence="2" type="ORF">BCR25_15155</name>
</gene>
<comment type="caution">
    <text evidence="2">The sequence shown here is derived from an EMBL/GenBank/DDBJ whole genome shotgun (WGS) entry which is preliminary data.</text>
</comment>
<accession>A0A1E5H1W5</accession>
<evidence type="ECO:0000256" key="1">
    <source>
        <dbReference type="SAM" id="MobiDB-lite"/>
    </source>
</evidence>
<evidence type="ECO:0000313" key="2">
    <source>
        <dbReference type="EMBL" id="OEG18929.1"/>
    </source>
</evidence>
<organism evidence="2 3">
    <name type="scientific">Enterococcus termitis</name>
    <dbReference type="NCBI Taxonomy" id="332950"/>
    <lineage>
        <taxon>Bacteria</taxon>
        <taxon>Bacillati</taxon>
        <taxon>Bacillota</taxon>
        <taxon>Bacilli</taxon>
        <taxon>Lactobacillales</taxon>
        <taxon>Enterococcaceae</taxon>
        <taxon>Enterococcus</taxon>
    </lineage>
</organism>
<feature type="region of interest" description="Disordered" evidence="1">
    <location>
        <begin position="63"/>
        <end position="91"/>
    </location>
</feature>
<dbReference type="RefSeq" id="WP_069662400.1">
    <property type="nucleotide sequence ID" value="NZ_JBHUJJ010000001.1"/>
</dbReference>
<sequence length="91" mass="10639">MDEKERQKELVRQLGEEAAAKQKQIRLDVEKKADEGMARILEIIKDTQKLVEQWSDITIEEERPKKPDLRLVPPISSETPVQDTKKEELDE</sequence>
<proteinExistence type="predicted"/>
<dbReference type="Proteomes" id="UP000095094">
    <property type="component" value="Unassembled WGS sequence"/>
</dbReference>
<dbReference type="EMBL" id="MIJY01000004">
    <property type="protein sequence ID" value="OEG18929.1"/>
    <property type="molecule type" value="Genomic_DNA"/>
</dbReference>
<reference evidence="3" key="1">
    <citation type="submission" date="2016-09" db="EMBL/GenBank/DDBJ databases">
        <authorList>
            <person name="Gulvik C.A."/>
        </authorList>
    </citation>
    <scope>NUCLEOTIDE SEQUENCE [LARGE SCALE GENOMIC DNA]</scope>
    <source>
        <strain evidence="3">LMG 8895</strain>
    </source>
</reference>
<name>A0A1E5H1W5_9ENTE</name>
<dbReference type="AlphaFoldDB" id="A0A1E5H1W5"/>